<keyword evidence="1" id="KW-0732">Signal</keyword>
<sequence precursor="true">MFRPTPRPFHLQHLICLILLLASSALAASLDDAIKDTRTQIRERIAPKVPGLSIAIGRDGKILWSEGFGYADLETKKPVTPQTLFRIGSISKPLTAAGLMLLVEHGQLDLDTDIHQYVHDFPDKGQCITTRQLAGHLAGISRGSQGKELFINQHFATVRDGVKLFEDDPLLSKPGEKFSYSSHGWSLISWIMESAAKKDFLTYMEKAVFTPLEMTNTMPDYANRDIPQRTQFYDTNSDGGFKLSPTIDNSYKWAAGGFLSTPEDLVRFGSMHLHPGFFKAQTLDTMFTSQKTTDGKPTGYGIGWYLMKDKQGHPIFMHTGGSIGGTSVLLLFPDTHLVLALTANCTSTPFDKTNLATLATLTATFATVPVP</sequence>
<proteinExistence type="predicted"/>
<dbReference type="Pfam" id="PF00144">
    <property type="entry name" value="Beta-lactamase"/>
    <property type="match status" value="1"/>
</dbReference>
<dbReference type="PANTHER" id="PTHR46520">
    <property type="entry name" value="SERINE BETA-LACTAMASE-LIKE PROTEIN LACTB, MITOCHONDRIAL"/>
    <property type="match status" value="1"/>
</dbReference>
<dbReference type="InterPro" id="IPR012338">
    <property type="entry name" value="Beta-lactam/transpept-like"/>
</dbReference>
<dbReference type="AlphaFoldDB" id="B9XQP6"/>
<protein>
    <submittedName>
        <fullName evidence="3">Beta-lactamase</fullName>
    </submittedName>
</protein>
<accession>B9XQP6</accession>
<evidence type="ECO:0000313" key="4">
    <source>
        <dbReference type="Proteomes" id="UP000003688"/>
    </source>
</evidence>
<name>B9XQP6_PEDPL</name>
<feature type="domain" description="Beta-lactamase-related" evidence="2">
    <location>
        <begin position="42"/>
        <end position="362"/>
    </location>
</feature>
<dbReference type="STRING" id="320771.Cflav_PD0810"/>
<dbReference type="Gene3D" id="3.40.710.10">
    <property type="entry name" value="DD-peptidase/beta-lactamase superfamily"/>
    <property type="match status" value="1"/>
</dbReference>
<feature type="signal peptide" evidence="1">
    <location>
        <begin position="1"/>
        <end position="27"/>
    </location>
</feature>
<gene>
    <name evidence="3" type="ORF">Cflav_PD0810</name>
</gene>
<dbReference type="InterPro" id="IPR001466">
    <property type="entry name" value="Beta-lactam-related"/>
</dbReference>
<dbReference type="EMBL" id="ABOX02000056">
    <property type="protein sequence ID" value="EEF57828.1"/>
    <property type="molecule type" value="Genomic_DNA"/>
</dbReference>
<evidence type="ECO:0000259" key="2">
    <source>
        <dbReference type="Pfam" id="PF00144"/>
    </source>
</evidence>
<dbReference type="GO" id="GO:0019216">
    <property type="term" value="P:regulation of lipid metabolic process"/>
    <property type="evidence" value="ECO:0007669"/>
    <property type="project" value="TreeGrafter"/>
</dbReference>
<feature type="chain" id="PRO_5002894571" evidence="1">
    <location>
        <begin position="28"/>
        <end position="371"/>
    </location>
</feature>
<keyword evidence="4" id="KW-1185">Reference proteome</keyword>
<dbReference type="PANTHER" id="PTHR46520:SF1">
    <property type="entry name" value="SERINE BETA-LACTAMASE-LIKE PROTEIN LACTB, MITOCHONDRIAL"/>
    <property type="match status" value="1"/>
</dbReference>
<comment type="caution">
    <text evidence="3">The sequence shown here is derived from an EMBL/GenBank/DDBJ whole genome shotgun (WGS) entry which is preliminary data.</text>
</comment>
<dbReference type="InterPro" id="IPR052794">
    <property type="entry name" value="Mito_Ser_Protease_LACTB"/>
</dbReference>
<reference evidence="3 4" key="1">
    <citation type="journal article" date="2011" name="J. Bacteriol.">
        <title>Genome sequence of 'Pedosphaera parvula' Ellin514, an aerobic Verrucomicrobial isolate from pasture soil.</title>
        <authorList>
            <person name="Kant R."/>
            <person name="van Passel M.W."/>
            <person name="Sangwan P."/>
            <person name="Palva A."/>
            <person name="Lucas S."/>
            <person name="Copeland A."/>
            <person name="Lapidus A."/>
            <person name="Glavina Del Rio T."/>
            <person name="Dalin E."/>
            <person name="Tice H."/>
            <person name="Bruce D."/>
            <person name="Goodwin L."/>
            <person name="Pitluck S."/>
            <person name="Chertkov O."/>
            <person name="Larimer F.W."/>
            <person name="Land M.L."/>
            <person name="Hauser L."/>
            <person name="Brettin T.S."/>
            <person name="Detter J.C."/>
            <person name="Han S."/>
            <person name="de Vos W.M."/>
            <person name="Janssen P.H."/>
            <person name="Smidt H."/>
        </authorList>
    </citation>
    <scope>NUCLEOTIDE SEQUENCE [LARGE SCALE GENOMIC DNA]</scope>
    <source>
        <strain evidence="3 4">Ellin514</strain>
    </source>
</reference>
<organism evidence="3 4">
    <name type="scientific">Pedosphaera parvula (strain Ellin514)</name>
    <dbReference type="NCBI Taxonomy" id="320771"/>
    <lineage>
        <taxon>Bacteria</taxon>
        <taxon>Pseudomonadati</taxon>
        <taxon>Verrucomicrobiota</taxon>
        <taxon>Pedosphaerae</taxon>
        <taxon>Pedosphaerales</taxon>
        <taxon>Pedosphaeraceae</taxon>
        <taxon>Pedosphaera</taxon>
    </lineage>
</organism>
<dbReference type="RefSeq" id="WP_007418132.1">
    <property type="nucleotide sequence ID" value="NZ_ABOX02000056.1"/>
</dbReference>
<dbReference type="GO" id="GO:0006508">
    <property type="term" value="P:proteolysis"/>
    <property type="evidence" value="ECO:0007669"/>
    <property type="project" value="TreeGrafter"/>
</dbReference>
<evidence type="ECO:0000313" key="3">
    <source>
        <dbReference type="EMBL" id="EEF57828.1"/>
    </source>
</evidence>
<dbReference type="Proteomes" id="UP000003688">
    <property type="component" value="Unassembled WGS sequence"/>
</dbReference>
<dbReference type="SUPFAM" id="SSF56601">
    <property type="entry name" value="beta-lactamase/transpeptidase-like"/>
    <property type="match status" value="1"/>
</dbReference>
<dbReference type="GO" id="GO:0008233">
    <property type="term" value="F:peptidase activity"/>
    <property type="evidence" value="ECO:0007669"/>
    <property type="project" value="TreeGrafter"/>
</dbReference>
<dbReference type="OrthoDB" id="9770183at2"/>
<evidence type="ECO:0000256" key="1">
    <source>
        <dbReference type="SAM" id="SignalP"/>
    </source>
</evidence>